<feature type="signal peptide" evidence="2">
    <location>
        <begin position="1"/>
        <end position="20"/>
    </location>
</feature>
<reference evidence="4 5" key="1">
    <citation type="submission" date="2023-01" db="EMBL/GenBank/DDBJ databases">
        <title>Analysis of 21 Apiospora genomes using comparative genomics revels a genus with tremendous synthesis potential of carbohydrate active enzymes and secondary metabolites.</title>
        <authorList>
            <person name="Sorensen T."/>
        </authorList>
    </citation>
    <scope>NUCLEOTIDE SEQUENCE [LARGE SCALE GENOMIC DNA]</scope>
    <source>
        <strain evidence="4 5">CBS 20057</strain>
    </source>
</reference>
<feature type="compositionally biased region" description="Basic and acidic residues" evidence="1">
    <location>
        <begin position="1075"/>
        <end position="1085"/>
    </location>
</feature>
<keyword evidence="2" id="KW-0732">Signal</keyword>
<dbReference type="InterPro" id="IPR038305">
    <property type="entry name" value="HeLo_sf"/>
</dbReference>
<feature type="region of interest" description="Disordered" evidence="1">
    <location>
        <begin position="961"/>
        <end position="987"/>
    </location>
</feature>
<dbReference type="InterPro" id="IPR054289">
    <property type="entry name" value="DUF7025"/>
</dbReference>
<dbReference type="Proteomes" id="UP001396898">
    <property type="component" value="Unassembled WGS sequence"/>
</dbReference>
<dbReference type="PANTHER" id="PTHR46411:SF2">
    <property type="entry name" value="AAA+ ATPASE DOMAIN-CONTAINING PROTEIN"/>
    <property type="match status" value="1"/>
</dbReference>
<gene>
    <name evidence="4" type="ORF">PG991_008786</name>
</gene>
<feature type="domain" description="AAA+ ATPase" evidence="3">
    <location>
        <begin position="806"/>
        <end position="949"/>
    </location>
</feature>
<evidence type="ECO:0000256" key="1">
    <source>
        <dbReference type="SAM" id="MobiDB-lite"/>
    </source>
</evidence>
<keyword evidence="5" id="KW-1185">Reference proteome</keyword>
<feature type="region of interest" description="Disordered" evidence="1">
    <location>
        <begin position="685"/>
        <end position="711"/>
    </location>
</feature>
<proteinExistence type="predicted"/>
<protein>
    <submittedName>
        <fullName evidence="4">Aaa family atpase protein</fullName>
    </submittedName>
</protein>
<organism evidence="4 5">
    <name type="scientific">Apiospora marii</name>
    <dbReference type="NCBI Taxonomy" id="335849"/>
    <lineage>
        <taxon>Eukaryota</taxon>
        <taxon>Fungi</taxon>
        <taxon>Dikarya</taxon>
        <taxon>Ascomycota</taxon>
        <taxon>Pezizomycotina</taxon>
        <taxon>Sordariomycetes</taxon>
        <taxon>Xylariomycetidae</taxon>
        <taxon>Amphisphaeriales</taxon>
        <taxon>Apiosporaceae</taxon>
        <taxon>Apiospora</taxon>
    </lineage>
</organism>
<sequence length="1110" mass="123409">MEPIGVALGIASLFTTCVDCFELVQSGRYLGQEYHLLETKFINQRIRLVAWGKACGFTDPNGYDRQIDENKEVHDAIESSLLHLISLLRDGDKLKRKYGLRDADQTASGIPSPNALLNAPQTWPLLAGGQSAVASLTQKLAKFRERTKATQQQANLRSKARWAIKDKDKFADLVQHLRDLIEDLEGLTAGLHLEHRQRELIRQEVEAIREIPVLESIEEARVGRLDPVSDAASLRLWSVRDRFSCSAGESSCGAHGSRFSFSQRRSSRDRSPSPLSPLTGGDERGIMFYSPTGEGRDADTSDEDWEALSRVPSLSPTPSPGLDYSGNSHYQVLHRVNCEFCSPAIYLDVPDYGTECSTTNQWMVLDEYHPLHEPRTLHLCGKRPIVDLDTYLGQNRQLHFLVFQEYQCRHGVEGLVTGTTAPKPLSNGQSVYLASEELCIAVRHLADRAPGTRLPDFEPQAELQYPFYWFFHSRQTLEKELSGLGESNTMILVHELMDFIDDSTFEEYAKVDELLARRVVTWNILKYLYAPDDIVVQKHADGLRRSQAYRILDGQWTETSDRSEMTINAYYVACQDRLVPVQKNLTITRGNFGDVDSEVAIEELPILPLRYTSHITLRELDDRSQRLTGYSESPINIPYRWVCYSGTEVNSILWMYAVLMFETYYHVQDNLRLIIDPSLYWKRSHQSDGSTKDSQPTSGGGRPNDPFLVPEELTPRDLPLLEPTVHGFDLRTHEWRHLYVADLREVEWNTNAFDDLILDENEKALLLGSVQSATTPETNGGVEANALAVTSTPPLQTKKPSGGGGGGSVYLFHGDPGTGKTFATNCISERTRKPLYHMTPFATGVSAEAVQRNMDATLALAQRWDCMLVLEDADAMAHVGSTGSGGSGTGGSSGSQVQHEVPRRAMTMALLKLLDSFGGIVVLISSRVNVLDEALFSRVHLAIYFPDLDAAGRRKIWHDATTADSSSGGSDDKSFGEGGGQGATATVAAAGTSSAEVDPYLLTREAEQKLAAVELNGREIRNVVAQVLRIARFQGEALRLELVESVLRQAVKLQQYRASLVQGNRALTVKTPTDAGRHDDARATEGVEEAWPPTEPSSSDDPRWNTRLGW</sequence>
<dbReference type="InterPro" id="IPR027417">
    <property type="entry name" value="P-loop_NTPase"/>
</dbReference>
<dbReference type="SMART" id="SM00382">
    <property type="entry name" value="AAA"/>
    <property type="match status" value="1"/>
</dbReference>
<evidence type="ECO:0000313" key="4">
    <source>
        <dbReference type="EMBL" id="KAK8015898.1"/>
    </source>
</evidence>
<accession>A0ABR1RLT5</accession>
<dbReference type="EMBL" id="JAQQWI010000012">
    <property type="protein sequence ID" value="KAK8015898.1"/>
    <property type="molecule type" value="Genomic_DNA"/>
</dbReference>
<dbReference type="PANTHER" id="PTHR46411">
    <property type="entry name" value="FAMILY ATPASE, PUTATIVE-RELATED"/>
    <property type="match status" value="1"/>
</dbReference>
<dbReference type="Gene3D" id="1.20.120.1020">
    <property type="entry name" value="Prion-inhibition and propagation, HeLo domain"/>
    <property type="match status" value="1"/>
</dbReference>
<evidence type="ECO:0000256" key="2">
    <source>
        <dbReference type="SAM" id="SignalP"/>
    </source>
</evidence>
<dbReference type="InterPro" id="IPR029498">
    <property type="entry name" value="HeLo_dom"/>
</dbReference>
<dbReference type="SUPFAM" id="SSF52540">
    <property type="entry name" value="P-loop containing nucleoside triphosphate hydrolases"/>
    <property type="match status" value="1"/>
</dbReference>
<evidence type="ECO:0000313" key="5">
    <source>
        <dbReference type="Proteomes" id="UP001396898"/>
    </source>
</evidence>
<name>A0ABR1RLT5_9PEZI</name>
<dbReference type="InterPro" id="IPR003593">
    <property type="entry name" value="AAA+_ATPase"/>
</dbReference>
<dbReference type="Pfam" id="PF22942">
    <property type="entry name" value="DUF7025"/>
    <property type="match status" value="1"/>
</dbReference>
<feature type="region of interest" description="Disordered" evidence="1">
    <location>
        <begin position="1070"/>
        <end position="1110"/>
    </location>
</feature>
<dbReference type="Pfam" id="PF14479">
    <property type="entry name" value="HeLo"/>
    <property type="match status" value="1"/>
</dbReference>
<feature type="chain" id="PRO_5045047877" evidence="2">
    <location>
        <begin position="21"/>
        <end position="1110"/>
    </location>
</feature>
<dbReference type="Gene3D" id="3.40.50.300">
    <property type="entry name" value="P-loop containing nucleotide triphosphate hydrolases"/>
    <property type="match status" value="1"/>
</dbReference>
<feature type="region of interest" description="Disordered" evidence="1">
    <location>
        <begin position="880"/>
        <end position="900"/>
    </location>
</feature>
<feature type="region of interest" description="Disordered" evidence="1">
    <location>
        <begin position="247"/>
        <end position="304"/>
    </location>
</feature>
<feature type="compositionally biased region" description="Polar residues" evidence="1">
    <location>
        <begin position="687"/>
        <end position="697"/>
    </location>
</feature>
<dbReference type="InterPro" id="IPR003959">
    <property type="entry name" value="ATPase_AAA_core"/>
</dbReference>
<evidence type="ECO:0000259" key="3">
    <source>
        <dbReference type="SMART" id="SM00382"/>
    </source>
</evidence>
<dbReference type="Pfam" id="PF00004">
    <property type="entry name" value="AAA"/>
    <property type="match status" value="1"/>
</dbReference>
<feature type="compositionally biased region" description="Gly residues" evidence="1">
    <location>
        <begin position="882"/>
        <end position="893"/>
    </location>
</feature>
<comment type="caution">
    <text evidence="4">The sequence shown here is derived from an EMBL/GenBank/DDBJ whole genome shotgun (WGS) entry which is preliminary data.</text>
</comment>